<evidence type="ECO:0000313" key="2">
    <source>
        <dbReference type="EMBL" id="AIS17335.1"/>
    </source>
</evidence>
<organism evidence="2 3">
    <name type="scientific">Pseudomonas rhizosphaerae</name>
    <dbReference type="NCBI Taxonomy" id="216142"/>
    <lineage>
        <taxon>Bacteria</taxon>
        <taxon>Pseudomonadati</taxon>
        <taxon>Pseudomonadota</taxon>
        <taxon>Gammaproteobacteria</taxon>
        <taxon>Pseudomonadales</taxon>
        <taxon>Pseudomonadaceae</taxon>
        <taxon>Pseudomonas</taxon>
    </lineage>
</organism>
<dbReference type="EMBL" id="CP009533">
    <property type="protein sequence ID" value="AIS17335.1"/>
    <property type="molecule type" value="Genomic_DNA"/>
</dbReference>
<accession>A0A089YUE7</accession>
<name>A0A089YUE7_9PSED</name>
<dbReference type="AlphaFoldDB" id="A0A089YUE7"/>
<dbReference type="KEGG" id="prh:LT40_07950"/>
<dbReference type="Proteomes" id="UP000029499">
    <property type="component" value="Chromosome"/>
</dbReference>
<evidence type="ECO:0000313" key="3">
    <source>
        <dbReference type="Proteomes" id="UP000029499"/>
    </source>
</evidence>
<protein>
    <submittedName>
        <fullName evidence="2">Uncharacterized protein</fullName>
    </submittedName>
</protein>
<gene>
    <name evidence="2" type="ORF">LT40_07950</name>
</gene>
<evidence type="ECO:0000256" key="1">
    <source>
        <dbReference type="SAM" id="MobiDB-lite"/>
    </source>
</evidence>
<dbReference type="OrthoDB" id="6895337at2"/>
<reference evidence="2 3" key="1">
    <citation type="journal article" date="2015" name="J. Biotechnol.">
        <title>Complete genome sequence of Pseudomonas rhizosphaerae IH5T (=DSM 16299T), a phosphate-solubilizing rhizobacterium for bacterial biofertilizer.</title>
        <authorList>
            <person name="Kwak Y."/>
            <person name="Jung B.K."/>
            <person name="Shin J.H."/>
        </authorList>
    </citation>
    <scope>NUCLEOTIDE SEQUENCE [LARGE SCALE GENOMIC DNA]</scope>
    <source>
        <strain evidence="2">DSM 16299</strain>
    </source>
</reference>
<proteinExistence type="predicted"/>
<dbReference type="RefSeq" id="WP_043188518.1">
    <property type="nucleotide sequence ID" value="NZ_CP009533.1"/>
</dbReference>
<feature type="region of interest" description="Disordered" evidence="1">
    <location>
        <begin position="1"/>
        <end position="33"/>
    </location>
</feature>
<sequence>MKVEARKGPEPAAGSLRSEPVQPAAAGAAAATREAFEKHFRNRRAEVGRSLRGRLEQLTQVQIQDPTIFSPHRTAQILQHLIEVIVPRLGADAETEAVALALLHEELQLQRDIEQHLEAGVDHDA</sequence>
<dbReference type="HOGENOM" id="CLU_1990766_0_0_6"/>
<dbReference type="STRING" id="216142.LT40_07950"/>
<keyword evidence="3" id="KW-1185">Reference proteome</keyword>